<protein>
    <submittedName>
        <fullName evidence="1">Uncharacterized protein</fullName>
    </submittedName>
</protein>
<dbReference type="RefSeq" id="WP_046077875.1">
    <property type="nucleotide sequence ID" value="NZ_BJUS01000021.1"/>
</dbReference>
<sequence>MAYHIRAASRGTSPSLQICDVSACSVRMAWQPCVASGEEEDEAELEALRRDEAIAEHLRRFLQTTERYLKGELDGMPRLGAWRRS</sequence>
<dbReference type="EMBL" id="BJUS01000021">
    <property type="protein sequence ID" value="GEK73422.1"/>
    <property type="molecule type" value="Genomic_DNA"/>
</dbReference>
<accession>A0ABQ0U4Q0</accession>
<organism evidence="1 2">
    <name type="scientific">Halomonas halophila</name>
    <dbReference type="NCBI Taxonomy" id="29573"/>
    <lineage>
        <taxon>Bacteria</taxon>
        <taxon>Pseudomonadati</taxon>
        <taxon>Pseudomonadota</taxon>
        <taxon>Gammaproteobacteria</taxon>
        <taxon>Oceanospirillales</taxon>
        <taxon>Halomonadaceae</taxon>
        <taxon>Halomonas</taxon>
    </lineage>
</organism>
<proteinExistence type="predicted"/>
<evidence type="ECO:0000313" key="1">
    <source>
        <dbReference type="EMBL" id="GEK73422.1"/>
    </source>
</evidence>
<dbReference type="Proteomes" id="UP000321121">
    <property type="component" value="Unassembled WGS sequence"/>
</dbReference>
<reference evidence="1 2" key="1">
    <citation type="submission" date="2019-07" db="EMBL/GenBank/DDBJ databases">
        <title>Whole genome shotgun sequence of Halomonas halophila NBRC 102604.</title>
        <authorList>
            <person name="Hosoyama A."/>
            <person name="Uohara A."/>
            <person name="Ohji S."/>
            <person name="Ichikawa N."/>
        </authorList>
    </citation>
    <scope>NUCLEOTIDE SEQUENCE [LARGE SCALE GENOMIC DNA]</scope>
    <source>
        <strain evidence="1 2">NBRC 102604</strain>
    </source>
</reference>
<gene>
    <name evidence="1" type="ORF">HHA04nite_19660</name>
</gene>
<keyword evidence="2" id="KW-1185">Reference proteome</keyword>
<evidence type="ECO:0000313" key="2">
    <source>
        <dbReference type="Proteomes" id="UP000321121"/>
    </source>
</evidence>
<comment type="caution">
    <text evidence="1">The sequence shown here is derived from an EMBL/GenBank/DDBJ whole genome shotgun (WGS) entry which is preliminary data.</text>
</comment>
<name>A0ABQ0U4Q0_9GAMM</name>